<proteinExistence type="predicted"/>
<name>A0ABT8REY5_9BACT</name>
<evidence type="ECO:0000256" key="2">
    <source>
        <dbReference type="ARBA" id="ARBA00023015"/>
    </source>
</evidence>
<dbReference type="SMART" id="SM00448">
    <property type="entry name" value="REC"/>
    <property type="match status" value="1"/>
</dbReference>
<comment type="caution">
    <text evidence="8">The sequence shown here is derived from an EMBL/GenBank/DDBJ whole genome shotgun (WGS) entry which is preliminary data.</text>
</comment>
<dbReference type="PROSITE" id="PS50043">
    <property type="entry name" value="HTH_LUXR_2"/>
    <property type="match status" value="1"/>
</dbReference>
<dbReference type="InterPro" id="IPR016032">
    <property type="entry name" value="Sig_transdc_resp-reg_C-effctor"/>
</dbReference>
<dbReference type="Gene3D" id="3.40.50.2300">
    <property type="match status" value="1"/>
</dbReference>
<dbReference type="EMBL" id="JAUKPO010000034">
    <property type="protein sequence ID" value="MDO1450665.1"/>
    <property type="molecule type" value="Genomic_DNA"/>
</dbReference>
<dbReference type="SUPFAM" id="SSF46894">
    <property type="entry name" value="C-terminal effector domain of the bipartite response regulators"/>
    <property type="match status" value="1"/>
</dbReference>
<evidence type="ECO:0000313" key="9">
    <source>
        <dbReference type="Proteomes" id="UP001168528"/>
    </source>
</evidence>
<keyword evidence="1 5" id="KW-0597">Phosphoprotein</keyword>
<gene>
    <name evidence="8" type="ORF">Q0590_30610</name>
</gene>
<dbReference type="SMART" id="SM00421">
    <property type="entry name" value="HTH_LUXR"/>
    <property type="match status" value="1"/>
</dbReference>
<feature type="domain" description="HTH luxR-type" evidence="6">
    <location>
        <begin position="161"/>
        <end position="226"/>
    </location>
</feature>
<keyword evidence="9" id="KW-1185">Reference proteome</keyword>
<dbReference type="PROSITE" id="PS50110">
    <property type="entry name" value="RESPONSE_REGULATORY"/>
    <property type="match status" value="1"/>
</dbReference>
<evidence type="ECO:0000259" key="6">
    <source>
        <dbReference type="PROSITE" id="PS50043"/>
    </source>
</evidence>
<dbReference type="Pfam" id="PF00196">
    <property type="entry name" value="GerE"/>
    <property type="match status" value="1"/>
</dbReference>
<dbReference type="Pfam" id="PF00072">
    <property type="entry name" value="Response_reg"/>
    <property type="match status" value="1"/>
</dbReference>
<feature type="domain" description="Response regulatory" evidence="7">
    <location>
        <begin position="3"/>
        <end position="119"/>
    </location>
</feature>
<dbReference type="InterPro" id="IPR058245">
    <property type="entry name" value="NreC/VraR/RcsB-like_REC"/>
</dbReference>
<dbReference type="RefSeq" id="WP_302041467.1">
    <property type="nucleotide sequence ID" value="NZ_JAUKPO010000034.1"/>
</dbReference>
<dbReference type="InterPro" id="IPR039420">
    <property type="entry name" value="WalR-like"/>
</dbReference>
<dbReference type="InterPro" id="IPR001789">
    <property type="entry name" value="Sig_transdc_resp-reg_receiver"/>
</dbReference>
<evidence type="ECO:0000256" key="3">
    <source>
        <dbReference type="ARBA" id="ARBA00023125"/>
    </source>
</evidence>
<keyword evidence="2" id="KW-0805">Transcription regulation</keyword>
<dbReference type="InterPro" id="IPR000792">
    <property type="entry name" value="Tscrpt_reg_LuxR_C"/>
</dbReference>
<evidence type="ECO:0000259" key="7">
    <source>
        <dbReference type="PROSITE" id="PS50110"/>
    </source>
</evidence>
<dbReference type="SUPFAM" id="SSF52172">
    <property type="entry name" value="CheY-like"/>
    <property type="match status" value="1"/>
</dbReference>
<accession>A0ABT8REY5</accession>
<protein>
    <submittedName>
        <fullName evidence="8">Response regulator transcription factor</fullName>
    </submittedName>
</protein>
<evidence type="ECO:0000256" key="4">
    <source>
        <dbReference type="ARBA" id="ARBA00023163"/>
    </source>
</evidence>
<keyword evidence="3" id="KW-0238">DNA-binding</keyword>
<dbReference type="PRINTS" id="PR00038">
    <property type="entry name" value="HTHLUXR"/>
</dbReference>
<evidence type="ECO:0000256" key="5">
    <source>
        <dbReference type="PROSITE-ProRule" id="PRU00169"/>
    </source>
</evidence>
<reference evidence="8" key="1">
    <citation type="submission" date="2023-07" db="EMBL/GenBank/DDBJ databases">
        <title>The genome sequence of Rhodocytophaga aerolata KACC 12507.</title>
        <authorList>
            <person name="Zhang X."/>
        </authorList>
    </citation>
    <scope>NUCLEOTIDE SEQUENCE</scope>
    <source>
        <strain evidence="8">KACC 12507</strain>
    </source>
</reference>
<dbReference type="PANTHER" id="PTHR43214:SF41">
    <property type="entry name" value="NITRATE_NITRITE RESPONSE REGULATOR PROTEIN NARP"/>
    <property type="match status" value="1"/>
</dbReference>
<evidence type="ECO:0000313" key="8">
    <source>
        <dbReference type="EMBL" id="MDO1450665.1"/>
    </source>
</evidence>
<sequence length="229" mass="25737">MIKILLVDDHQIVRDGLISVLSPDKNLTIEGQAATGKEAIAFLEGREVDVVLMDINMPEMNGLEATRYIRVNFPSVKILLLTMLDKEQVLLEAVEADAHGYVLKTAGYKEILHAIHVLYQGEEYFSTDVTKMLISFLQSTSSLTRRRSNTNPQASFPIIPAEHLPDEITPRELKVLQLIAQGYTNKQMSDILFVGRRTIEGYRQKLLEKTGSTNSATLVRYAIHQGLIK</sequence>
<dbReference type="PANTHER" id="PTHR43214">
    <property type="entry name" value="TWO-COMPONENT RESPONSE REGULATOR"/>
    <property type="match status" value="1"/>
</dbReference>
<dbReference type="CDD" id="cd06170">
    <property type="entry name" value="LuxR_C_like"/>
    <property type="match status" value="1"/>
</dbReference>
<dbReference type="InterPro" id="IPR011006">
    <property type="entry name" value="CheY-like_superfamily"/>
</dbReference>
<feature type="modified residue" description="4-aspartylphosphate" evidence="5">
    <location>
        <position position="54"/>
    </location>
</feature>
<dbReference type="Proteomes" id="UP001168528">
    <property type="component" value="Unassembled WGS sequence"/>
</dbReference>
<keyword evidence="4" id="KW-0804">Transcription</keyword>
<dbReference type="CDD" id="cd17535">
    <property type="entry name" value="REC_NarL-like"/>
    <property type="match status" value="1"/>
</dbReference>
<organism evidence="8 9">
    <name type="scientific">Rhodocytophaga aerolata</name>
    <dbReference type="NCBI Taxonomy" id="455078"/>
    <lineage>
        <taxon>Bacteria</taxon>
        <taxon>Pseudomonadati</taxon>
        <taxon>Bacteroidota</taxon>
        <taxon>Cytophagia</taxon>
        <taxon>Cytophagales</taxon>
        <taxon>Rhodocytophagaceae</taxon>
        <taxon>Rhodocytophaga</taxon>
    </lineage>
</organism>
<evidence type="ECO:0000256" key="1">
    <source>
        <dbReference type="ARBA" id="ARBA00022553"/>
    </source>
</evidence>